<dbReference type="EMBL" id="AZMM01018196">
    <property type="protein sequence ID" value="ETJ22907.1"/>
    <property type="molecule type" value="Genomic_DNA"/>
</dbReference>
<dbReference type="PANTHER" id="PTHR10030:SF37">
    <property type="entry name" value="ALPHA-L-FUCOSIDASE-RELATED"/>
    <property type="match status" value="1"/>
</dbReference>
<feature type="non-terminal residue" evidence="8">
    <location>
        <position position="1"/>
    </location>
</feature>
<evidence type="ECO:0000256" key="1">
    <source>
        <dbReference type="ARBA" id="ARBA00007951"/>
    </source>
</evidence>
<dbReference type="InterPro" id="IPR017853">
    <property type="entry name" value="GH"/>
</dbReference>
<comment type="caution">
    <text evidence="8">The sequence shown here is derived from an EMBL/GenBank/DDBJ whole genome shotgun (WGS) entry which is preliminary data.</text>
</comment>
<dbReference type="GO" id="GO:0006004">
    <property type="term" value="P:fucose metabolic process"/>
    <property type="evidence" value="ECO:0007669"/>
    <property type="project" value="TreeGrafter"/>
</dbReference>
<reference evidence="8" key="1">
    <citation type="submission" date="2013-12" db="EMBL/GenBank/DDBJ databases">
        <title>A Varibaculum cambriense genome reconstructed from a premature infant gut community with otherwise low bacterial novelty that shifts toward anaerobic metabolism during the third week of life.</title>
        <authorList>
            <person name="Brown C.T."/>
            <person name="Sharon I."/>
            <person name="Thomas B.C."/>
            <person name="Castelle C.J."/>
            <person name="Morowitz M.J."/>
            <person name="Banfield J.F."/>
        </authorList>
    </citation>
    <scope>NUCLEOTIDE SEQUENCE</scope>
</reference>
<organism evidence="8">
    <name type="scientific">human gut metagenome</name>
    <dbReference type="NCBI Taxonomy" id="408170"/>
    <lineage>
        <taxon>unclassified sequences</taxon>
        <taxon>metagenomes</taxon>
        <taxon>organismal metagenomes</taxon>
    </lineage>
</organism>
<dbReference type="AlphaFoldDB" id="W1WXF5"/>
<feature type="non-terminal residue" evidence="8">
    <location>
        <position position="113"/>
    </location>
</feature>
<dbReference type="InterPro" id="IPR000933">
    <property type="entry name" value="Glyco_hydro_29"/>
</dbReference>
<dbReference type="Gene3D" id="3.20.20.80">
    <property type="entry name" value="Glycosidases"/>
    <property type="match status" value="1"/>
</dbReference>
<name>W1WXF5_9ZZZZ</name>
<evidence type="ECO:0000256" key="6">
    <source>
        <dbReference type="SAM" id="MobiDB-lite"/>
    </source>
</evidence>
<dbReference type="PANTHER" id="PTHR10030">
    <property type="entry name" value="ALPHA-L-FUCOSIDASE"/>
    <property type="match status" value="1"/>
</dbReference>
<accession>W1WXF5</accession>
<evidence type="ECO:0000256" key="4">
    <source>
        <dbReference type="ARBA" id="ARBA00022801"/>
    </source>
</evidence>
<keyword evidence="3" id="KW-0732">Signal</keyword>
<dbReference type="EC" id="3.2.1.51" evidence="2"/>
<dbReference type="GO" id="GO:0005764">
    <property type="term" value="C:lysosome"/>
    <property type="evidence" value="ECO:0007669"/>
    <property type="project" value="TreeGrafter"/>
</dbReference>
<keyword evidence="5" id="KW-0326">Glycosidase</keyword>
<comment type="similarity">
    <text evidence="1">Belongs to the glycosyl hydrolase 29 family.</text>
</comment>
<gene>
    <name evidence="8" type="ORF">Q604_UNBC18196G0001</name>
</gene>
<sequence length="113" mass="12495">VVAKNGNLLLNIGPKADGTIPEQDQDILTEIGDWLAVNGEAIYQSRPWRVSSDGPTEAQEGSFSDGKAPLYTNQDFRYTTREGLLYAIQLEPSGRTEELTLPSLAYDLKQPRI</sequence>
<dbReference type="SUPFAM" id="SSF51445">
    <property type="entry name" value="(Trans)glycosidases"/>
    <property type="match status" value="1"/>
</dbReference>
<evidence type="ECO:0000259" key="7">
    <source>
        <dbReference type="Pfam" id="PF01120"/>
    </source>
</evidence>
<feature type="domain" description="Glycoside hydrolase family 29 N-terminal" evidence="7">
    <location>
        <begin position="1"/>
        <end position="40"/>
    </location>
</feature>
<dbReference type="GO" id="GO:0016139">
    <property type="term" value="P:glycoside catabolic process"/>
    <property type="evidence" value="ECO:0007669"/>
    <property type="project" value="TreeGrafter"/>
</dbReference>
<dbReference type="Gene3D" id="2.60.40.1180">
    <property type="entry name" value="Golgi alpha-mannosidase II"/>
    <property type="match status" value="1"/>
</dbReference>
<dbReference type="InterPro" id="IPR013780">
    <property type="entry name" value="Glyco_hydro_b"/>
</dbReference>
<protein>
    <recommendedName>
        <fullName evidence="2">alpha-L-fucosidase</fullName>
        <ecNumber evidence="2">3.2.1.51</ecNumber>
    </recommendedName>
</protein>
<keyword evidence="4" id="KW-0378">Hydrolase</keyword>
<evidence type="ECO:0000256" key="5">
    <source>
        <dbReference type="ARBA" id="ARBA00023295"/>
    </source>
</evidence>
<evidence type="ECO:0000256" key="3">
    <source>
        <dbReference type="ARBA" id="ARBA00022729"/>
    </source>
</evidence>
<evidence type="ECO:0000256" key="2">
    <source>
        <dbReference type="ARBA" id="ARBA00012662"/>
    </source>
</evidence>
<dbReference type="GO" id="GO:0004560">
    <property type="term" value="F:alpha-L-fucosidase activity"/>
    <property type="evidence" value="ECO:0007669"/>
    <property type="project" value="InterPro"/>
</dbReference>
<feature type="region of interest" description="Disordered" evidence="6">
    <location>
        <begin position="48"/>
        <end position="68"/>
    </location>
</feature>
<evidence type="ECO:0000313" key="8">
    <source>
        <dbReference type="EMBL" id="ETJ22907.1"/>
    </source>
</evidence>
<proteinExistence type="inferred from homology"/>
<dbReference type="Pfam" id="PF01120">
    <property type="entry name" value="Alpha_L_fucos"/>
    <property type="match status" value="1"/>
</dbReference>
<dbReference type="InterPro" id="IPR057739">
    <property type="entry name" value="Glyco_hydro_29_N"/>
</dbReference>